<evidence type="ECO:0000313" key="2">
    <source>
        <dbReference type="Proteomes" id="UP001175000"/>
    </source>
</evidence>
<comment type="caution">
    <text evidence="1">The sequence shown here is derived from an EMBL/GenBank/DDBJ whole genome shotgun (WGS) entry which is preliminary data.</text>
</comment>
<dbReference type="Proteomes" id="UP001175000">
    <property type="component" value="Unassembled WGS sequence"/>
</dbReference>
<sequence length="315" mass="33699">MMFSGRQNYSFFFPRGYANQPRRAHCQCAPQVAGLASTLMAPPHFGADSITGGSIYRNRGLMVGVLWMASDQNMEKGVKPTPVSRCFSWAFVAERGKGENRGSGRPFPHTRPQIGFHRSAHPPTGLHQKSCPAAQPLAPLWAEASLGRAICDSKLDITMTRASLPHRIGMRFSAAALQPSNSLFVGPHLVSLFVCVVQPGSRNCPSALAVACWSAAGAAGGSKMQHSPSRAVVGVPFGEREGKRNGAQRVDARLLRVAHQKAPIRRFSTNPNDAGPDHTGLGDLGLQILSGSGASALLFFSCKSDVAVREQHPQP</sequence>
<organism evidence="1 2">
    <name type="scientific">Immersiella caudata</name>
    <dbReference type="NCBI Taxonomy" id="314043"/>
    <lineage>
        <taxon>Eukaryota</taxon>
        <taxon>Fungi</taxon>
        <taxon>Dikarya</taxon>
        <taxon>Ascomycota</taxon>
        <taxon>Pezizomycotina</taxon>
        <taxon>Sordariomycetes</taxon>
        <taxon>Sordariomycetidae</taxon>
        <taxon>Sordariales</taxon>
        <taxon>Lasiosphaeriaceae</taxon>
        <taxon>Immersiella</taxon>
    </lineage>
</organism>
<gene>
    <name evidence="1" type="ORF">B0T14DRAFT_235760</name>
</gene>
<reference evidence="1" key="1">
    <citation type="submission" date="2023-06" db="EMBL/GenBank/DDBJ databases">
        <title>Genome-scale phylogeny and comparative genomics of the fungal order Sordariales.</title>
        <authorList>
            <consortium name="Lawrence Berkeley National Laboratory"/>
            <person name="Hensen N."/>
            <person name="Bonometti L."/>
            <person name="Westerberg I."/>
            <person name="Brannstrom I.O."/>
            <person name="Guillou S."/>
            <person name="Cros-Aarteil S."/>
            <person name="Calhoun S."/>
            <person name="Haridas S."/>
            <person name="Kuo A."/>
            <person name="Mondo S."/>
            <person name="Pangilinan J."/>
            <person name="Riley R."/>
            <person name="Labutti K."/>
            <person name="Andreopoulos B."/>
            <person name="Lipzen A."/>
            <person name="Chen C."/>
            <person name="Yanf M."/>
            <person name="Daum C."/>
            <person name="Ng V."/>
            <person name="Clum A."/>
            <person name="Steindorff A."/>
            <person name="Ohm R."/>
            <person name="Martin F."/>
            <person name="Silar P."/>
            <person name="Natvig D."/>
            <person name="Lalanne C."/>
            <person name="Gautier V."/>
            <person name="Ament-Velasquez S.L."/>
            <person name="Kruys A."/>
            <person name="Hutchinson M.I."/>
            <person name="Powell A.J."/>
            <person name="Barry K."/>
            <person name="Miller A.N."/>
            <person name="Grigoriev I.V."/>
            <person name="Debuchy R."/>
            <person name="Gladieux P."/>
            <person name="Thoren M.H."/>
            <person name="Johannesson H."/>
        </authorList>
    </citation>
    <scope>NUCLEOTIDE SEQUENCE</scope>
    <source>
        <strain evidence="1">CBS 606.72</strain>
    </source>
</reference>
<dbReference type="AlphaFoldDB" id="A0AA39WSA7"/>
<evidence type="ECO:0000313" key="1">
    <source>
        <dbReference type="EMBL" id="KAK0620669.1"/>
    </source>
</evidence>
<name>A0AA39WSA7_9PEZI</name>
<proteinExistence type="predicted"/>
<accession>A0AA39WSA7</accession>
<keyword evidence="2" id="KW-1185">Reference proteome</keyword>
<dbReference type="EMBL" id="JAULSU010000004">
    <property type="protein sequence ID" value="KAK0620669.1"/>
    <property type="molecule type" value="Genomic_DNA"/>
</dbReference>
<protein>
    <submittedName>
        <fullName evidence="1">Uncharacterized protein</fullName>
    </submittedName>
</protein>